<feature type="transmembrane region" description="Helical" evidence="1">
    <location>
        <begin position="20"/>
        <end position="45"/>
    </location>
</feature>
<dbReference type="WBParaSite" id="HPBE_0000752601-mRNA-1">
    <property type="protein sequence ID" value="HPBE_0000752601-mRNA-1"/>
    <property type="gene ID" value="HPBE_0000752601"/>
</dbReference>
<evidence type="ECO:0000313" key="3">
    <source>
        <dbReference type="Proteomes" id="UP000050761"/>
    </source>
</evidence>
<organism evidence="3 4">
    <name type="scientific">Heligmosomoides polygyrus</name>
    <name type="common">Parasitic roundworm</name>
    <dbReference type="NCBI Taxonomy" id="6339"/>
    <lineage>
        <taxon>Eukaryota</taxon>
        <taxon>Metazoa</taxon>
        <taxon>Ecdysozoa</taxon>
        <taxon>Nematoda</taxon>
        <taxon>Chromadorea</taxon>
        <taxon>Rhabditida</taxon>
        <taxon>Rhabditina</taxon>
        <taxon>Rhabditomorpha</taxon>
        <taxon>Strongyloidea</taxon>
        <taxon>Heligmosomidae</taxon>
        <taxon>Heligmosomoides</taxon>
    </lineage>
</organism>
<feature type="transmembrane region" description="Helical" evidence="1">
    <location>
        <begin position="57"/>
        <end position="86"/>
    </location>
</feature>
<gene>
    <name evidence="2" type="ORF">HPBE_LOCUS7527</name>
</gene>
<dbReference type="EMBL" id="UZAH01025910">
    <property type="protein sequence ID" value="VDO72607.1"/>
    <property type="molecule type" value="Genomic_DNA"/>
</dbReference>
<keyword evidence="1" id="KW-0812">Transmembrane</keyword>
<sequence length="246" mass="27670">MIFEEPLLGLAVEGYNFDVIFAITIVYGVLTLCGLIIVTLFIAVLIRARSLFREFPFFTIVWQLTIASALNLLAQATCIVPCAILDAREGYLKTWYDVGMYIVDFTDIAATFFVFLMALNRLAVFVVKPLAKAFTNDVYKKLELRDGERSLYRLAKNRHRQSEDIEKSFGINDENGHLLTERKKALKQWCDYFEGISAEELPHPAVPSMAPFHGSIHKITVEENDSALRTMRPGKATGPLPACLAS</sequence>
<feature type="transmembrane region" description="Helical" evidence="1">
    <location>
        <begin position="98"/>
        <end position="119"/>
    </location>
</feature>
<evidence type="ECO:0000313" key="2">
    <source>
        <dbReference type="EMBL" id="VDO72607.1"/>
    </source>
</evidence>
<name>A0A183FK89_HELPZ</name>
<accession>A0A3P7YJY2</accession>
<dbReference type="PANTHER" id="PTHR22718:SF25">
    <property type="entry name" value="G-PROTEIN COUPLED RECEPTORS FAMILY 1 PROFILE DOMAIN-CONTAINING PROTEIN"/>
    <property type="match status" value="1"/>
</dbReference>
<accession>A0A183FK89</accession>
<proteinExistence type="predicted"/>
<evidence type="ECO:0000256" key="1">
    <source>
        <dbReference type="SAM" id="Phobius"/>
    </source>
</evidence>
<keyword evidence="1" id="KW-1133">Transmembrane helix</keyword>
<keyword evidence="1" id="KW-0472">Membrane</keyword>
<dbReference type="AlphaFoldDB" id="A0A183FK89"/>
<dbReference type="Proteomes" id="UP000050761">
    <property type="component" value="Unassembled WGS sequence"/>
</dbReference>
<protein>
    <submittedName>
        <fullName evidence="4">G_PROTEIN_RECEP_F1_2 domain-containing protein</fullName>
    </submittedName>
</protein>
<dbReference type="OrthoDB" id="5905407at2759"/>
<reference evidence="4" key="2">
    <citation type="submission" date="2019-09" db="UniProtKB">
        <authorList>
            <consortium name="WormBaseParasite"/>
        </authorList>
    </citation>
    <scope>IDENTIFICATION</scope>
</reference>
<evidence type="ECO:0000313" key="4">
    <source>
        <dbReference type="WBParaSite" id="HPBE_0000752601-mRNA-1"/>
    </source>
</evidence>
<dbReference type="PANTHER" id="PTHR22718">
    <property type="entry name" value="SERPENTINE RECEPTOR, CLASS X"/>
    <property type="match status" value="1"/>
</dbReference>
<reference evidence="2 3" key="1">
    <citation type="submission" date="2018-11" db="EMBL/GenBank/DDBJ databases">
        <authorList>
            <consortium name="Pathogen Informatics"/>
        </authorList>
    </citation>
    <scope>NUCLEOTIDE SEQUENCE [LARGE SCALE GENOMIC DNA]</scope>
</reference>
<keyword evidence="3" id="KW-1185">Reference proteome</keyword>